<feature type="compositionally biased region" description="Polar residues" evidence="1">
    <location>
        <begin position="93"/>
        <end position="107"/>
    </location>
</feature>
<evidence type="ECO:0000313" key="3">
    <source>
        <dbReference type="Proteomes" id="UP001189225"/>
    </source>
</evidence>
<evidence type="ECO:0000313" key="2">
    <source>
        <dbReference type="EMBL" id="CAJ0736044.1"/>
    </source>
</evidence>
<feature type="region of interest" description="Disordered" evidence="1">
    <location>
        <begin position="92"/>
        <end position="133"/>
    </location>
</feature>
<reference evidence="2 3" key="1">
    <citation type="submission" date="2023-07" db="EMBL/GenBank/DDBJ databases">
        <authorList>
            <person name="Peeters C."/>
        </authorList>
    </citation>
    <scope>NUCLEOTIDE SEQUENCE [LARGE SCALE GENOMIC DNA]</scope>
    <source>
        <strain evidence="2 3">R-16034</strain>
    </source>
</reference>
<accession>A0AB72WW99</accession>
<gene>
    <name evidence="2" type="ORF">R16034_00320</name>
</gene>
<protein>
    <submittedName>
        <fullName evidence="2">Uncharacterized protein</fullName>
    </submittedName>
</protein>
<dbReference type="Proteomes" id="UP001189225">
    <property type="component" value="Unassembled WGS sequence"/>
</dbReference>
<name>A0AB72WW99_9RALS</name>
<dbReference type="EMBL" id="CATWHI010000001">
    <property type="protein sequence ID" value="CAJ0736044.1"/>
    <property type="molecule type" value="Genomic_DNA"/>
</dbReference>
<comment type="caution">
    <text evidence="2">The sequence shown here is derived from an EMBL/GenBank/DDBJ whole genome shotgun (WGS) entry which is preliminary data.</text>
</comment>
<dbReference type="AlphaFoldDB" id="A0AB72WW99"/>
<organism evidence="2 3">
    <name type="scientific">Ralstonia edaphi</name>
    <dbReference type="NCBI Taxonomy" id="3058599"/>
    <lineage>
        <taxon>Bacteria</taxon>
        <taxon>Pseudomonadati</taxon>
        <taxon>Pseudomonadota</taxon>
        <taxon>Betaproteobacteria</taxon>
        <taxon>Burkholderiales</taxon>
        <taxon>Burkholderiaceae</taxon>
        <taxon>Ralstonia</taxon>
    </lineage>
</organism>
<evidence type="ECO:0000256" key="1">
    <source>
        <dbReference type="SAM" id="MobiDB-lite"/>
    </source>
</evidence>
<sequence length="247" mass="27406">MQQSSALVFQVAKPGCRWCGSGQIIAAQASSKFRFRVSGSDAQGPCAHRAFRFAASADRALPKHPCPLTHRRWPADGRAPQFPVRASALNIRFPQSESDSPPSNSGARPSEARTRPENIRYIGPPRPERHPQTVNVDPLSLVRDGPRLEAGCQGSKISTSDCGRRLFEARVRPSEGRPRLLEGHVRAIDARERPFQGRAPAYRPRIPLASYDKALSSDARRHLAGWRCAYERRRPPAPRAFQLIAHA</sequence>
<keyword evidence="3" id="KW-1185">Reference proteome</keyword>
<proteinExistence type="predicted"/>